<dbReference type="Proteomes" id="UP000030641">
    <property type="component" value="Unassembled WGS sequence"/>
</dbReference>
<evidence type="ECO:0000259" key="2">
    <source>
        <dbReference type="Pfam" id="PF24852"/>
    </source>
</evidence>
<dbReference type="PANTHER" id="PTHR42339:SF1">
    <property type="entry name" value="HISTONE H1"/>
    <property type="match status" value="1"/>
</dbReference>
<dbReference type="EMBL" id="KL584769">
    <property type="protein sequence ID" value="KEQ92638.1"/>
    <property type="molecule type" value="Genomic_DNA"/>
</dbReference>
<dbReference type="PANTHER" id="PTHR42339">
    <property type="entry name" value="HISTONE H1"/>
    <property type="match status" value="1"/>
</dbReference>
<name>A0A074Y4F2_AURSE</name>
<feature type="region of interest" description="Disordered" evidence="1">
    <location>
        <begin position="48"/>
        <end position="74"/>
    </location>
</feature>
<dbReference type="GeneID" id="25364531"/>
<evidence type="ECO:0000313" key="3">
    <source>
        <dbReference type="EMBL" id="KEQ92638.1"/>
    </source>
</evidence>
<evidence type="ECO:0000313" key="4">
    <source>
        <dbReference type="Proteomes" id="UP000030641"/>
    </source>
</evidence>
<protein>
    <recommendedName>
        <fullName evidence="2">DUF7726 domain-containing protein</fullName>
    </recommendedName>
</protein>
<dbReference type="Pfam" id="PF24852">
    <property type="entry name" value="DUF7726"/>
    <property type="match status" value="1"/>
</dbReference>
<proteinExistence type="predicted"/>
<feature type="domain" description="DUF7726" evidence="2">
    <location>
        <begin position="1"/>
        <end position="51"/>
    </location>
</feature>
<dbReference type="RefSeq" id="XP_013341122.1">
    <property type="nucleotide sequence ID" value="XM_013485668.1"/>
</dbReference>
<sequence>MKVTDFCSAIGASSNLYYNFMHKHGTMKGADFAAYPAACSYFQKREDAGLKPPTKKQKTKDDDKGKSETTKDDKLNLCDVHSDGRRLTITSRKTTELLTKILQGEETDSVPRLRHLRRHPPQNNRLPQKYPTSPKHNFPAIYTPNCTLKTHQKEFLPPNSNLSAAKKT</sequence>
<organism evidence="3 4">
    <name type="scientific">Aureobasidium subglaciale (strain EXF-2481)</name>
    <name type="common">Aureobasidium pullulans var. subglaciale</name>
    <dbReference type="NCBI Taxonomy" id="1043005"/>
    <lineage>
        <taxon>Eukaryota</taxon>
        <taxon>Fungi</taxon>
        <taxon>Dikarya</taxon>
        <taxon>Ascomycota</taxon>
        <taxon>Pezizomycotina</taxon>
        <taxon>Dothideomycetes</taxon>
        <taxon>Dothideomycetidae</taxon>
        <taxon>Dothideales</taxon>
        <taxon>Saccotheciaceae</taxon>
        <taxon>Aureobasidium</taxon>
    </lineage>
</organism>
<reference evidence="3 4" key="1">
    <citation type="journal article" date="2014" name="BMC Genomics">
        <title>Genome sequencing of four Aureobasidium pullulans varieties: biotechnological potential, stress tolerance, and description of new species.</title>
        <authorList>
            <person name="Gostin Ar C."/>
            <person name="Ohm R.A."/>
            <person name="Kogej T."/>
            <person name="Sonjak S."/>
            <person name="Turk M."/>
            <person name="Zajc J."/>
            <person name="Zalar P."/>
            <person name="Grube M."/>
            <person name="Sun H."/>
            <person name="Han J."/>
            <person name="Sharma A."/>
            <person name="Chiniquy J."/>
            <person name="Ngan C.Y."/>
            <person name="Lipzen A."/>
            <person name="Barry K."/>
            <person name="Grigoriev I.V."/>
            <person name="Gunde-Cimerman N."/>
        </authorList>
    </citation>
    <scope>NUCLEOTIDE SEQUENCE [LARGE SCALE GENOMIC DNA]</scope>
    <source>
        <strain evidence="3 4">EXF-2481</strain>
    </source>
</reference>
<dbReference type="InParanoid" id="A0A074Y4F2"/>
<keyword evidence="4" id="KW-1185">Reference proteome</keyword>
<gene>
    <name evidence="3" type="ORF">AUEXF2481DRAFT_31889</name>
</gene>
<accession>A0A074Y4F2</accession>
<dbReference type="HOGENOM" id="CLU_1586157_0_0_1"/>
<feature type="compositionally biased region" description="Basic and acidic residues" evidence="1">
    <location>
        <begin position="59"/>
        <end position="74"/>
    </location>
</feature>
<evidence type="ECO:0000256" key="1">
    <source>
        <dbReference type="SAM" id="MobiDB-lite"/>
    </source>
</evidence>
<dbReference type="AlphaFoldDB" id="A0A074Y4F2"/>
<dbReference type="InterPro" id="IPR056143">
    <property type="entry name" value="DUF7726"/>
</dbReference>